<dbReference type="InterPro" id="IPR003661">
    <property type="entry name" value="HisK_dim/P_dom"/>
</dbReference>
<sequence>MKHQTSARWRISYWIIATVLLALLAVILTTRTFLFSRIEEDANATVEQEVSEFRAFVESGTDPQTAAPFTTSRRMMEVYLSRQIVSNNQAIFGMVDGQLIQMDLSGNSGSHVREVQSNSPLVSSVLQSDNPSGVYKDSELGQVHWGRVAVTTSGPHGQPESHQDQGQFKYQGSESVFVVAVFTEPSRSEVSGQMGSIALVGAGGLAVTSFIAWLVAGQILAPLRDLRRVAASITDSDLSQRVPVVGHDEIAQLAQTFNGMLDRLERSYRDQRQFVDDAGHELRTPITVIRGQLELLNDASYEERERSISLTIDELDRMARIVNDLLTLAIADSADFVHPTMVDAAELTIDIEDKTHVMATRTIRLTAVAEGMVYVDEQRITQAMLELFNNAIRHTTDNDAIEIGSAFIGQGENRILRLWIRDFGPGIPADVLPGLFERFSRGRGSIKRHNGAGLGLSIVRAIADAHDGSAWVESSEGYGATFGLDLPAGRPYDGDDQGTVS</sequence>
<dbReference type="Proteomes" id="UP000010445">
    <property type="component" value="Unassembled WGS sequence"/>
</dbReference>
<gene>
    <name evidence="14" type="ORF">HMPREF9997_01975</name>
</gene>
<evidence type="ECO:0000313" key="15">
    <source>
        <dbReference type="Proteomes" id="UP000010445"/>
    </source>
</evidence>
<dbReference type="EC" id="2.7.13.3" evidence="3"/>
<keyword evidence="8 11" id="KW-1133">Transmembrane helix</keyword>
<evidence type="ECO:0000313" key="14">
    <source>
        <dbReference type="EMBL" id="EKX89207.1"/>
    </source>
</evidence>
<evidence type="ECO:0000259" key="13">
    <source>
        <dbReference type="PROSITE" id="PS50885"/>
    </source>
</evidence>
<comment type="caution">
    <text evidence="14">The sequence shown here is derived from an EMBL/GenBank/DDBJ whole genome shotgun (WGS) entry which is preliminary data.</text>
</comment>
<dbReference type="InterPro" id="IPR050428">
    <property type="entry name" value="TCS_sensor_his_kinase"/>
</dbReference>
<dbReference type="Gene3D" id="1.10.287.130">
    <property type="match status" value="1"/>
</dbReference>
<dbReference type="Pfam" id="PF00512">
    <property type="entry name" value="HisKA"/>
    <property type="match status" value="1"/>
</dbReference>
<evidence type="ECO:0000256" key="10">
    <source>
        <dbReference type="ARBA" id="ARBA00023136"/>
    </source>
</evidence>
<keyword evidence="7 14" id="KW-0418">Kinase</keyword>
<dbReference type="PRINTS" id="PR00344">
    <property type="entry name" value="BCTRLSENSOR"/>
</dbReference>
<dbReference type="OrthoDB" id="9786919at2"/>
<dbReference type="InterPro" id="IPR005467">
    <property type="entry name" value="His_kinase_dom"/>
</dbReference>
<dbReference type="InterPro" id="IPR036097">
    <property type="entry name" value="HisK_dim/P_sf"/>
</dbReference>
<name>L1MDA9_9CORY</name>
<dbReference type="Gene3D" id="6.10.340.10">
    <property type="match status" value="1"/>
</dbReference>
<dbReference type="SMART" id="SM00388">
    <property type="entry name" value="HisKA"/>
    <property type="match status" value="1"/>
</dbReference>
<dbReference type="Pfam" id="PF02518">
    <property type="entry name" value="HATPase_c"/>
    <property type="match status" value="1"/>
</dbReference>
<accession>L1MDA9</accession>
<dbReference type="SMART" id="SM00304">
    <property type="entry name" value="HAMP"/>
    <property type="match status" value="1"/>
</dbReference>
<evidence type="ECO:0000256" key="9">
    <source>
        <dbReference type="ARBA" id="ARBA00023012"/>
    </source>
</evidence>
<dbReference type="SUPFAM" id="SSF55874">
    <property type="entry name" value="ATPase domain of HSP90 chaperone/DNA topoisomerase II/histidine kinase"/>
    <property type="match status" value="1"/>
</dbReference>
<dbReference type="CDD" id="cd06225">
    <property type="entry name" value="HAMP"/>
    <property type="match status" value="1"/>
</dbReference>
<keyword evidence="10 11" id="KW-0472">Membrane</keyword>
<dbReference type="SMART" id="SM00387">
    <property type="entry name" value="HATPase_c"/>
    <property type="match status" value="1"/>
</dbReference>
<keyword evidence="6 11" id="KW-0812">Transmembrane</keyword>
<evidence type="ECO:0000256" key="7">
    <source>
        <dbReference type="ARBA" id="ARBA00022777"/>
    </source>
</evidence>
<evidence type="ECO:0000256" key="2">
    <source>
        <dbReference type="ARBA" id="ARBA00004236"/>
    </source>
</evidence>
<dbReference type="CDD" id="cd00075">
    <property type="entry name" value="HATPase"/>
    <property type="match status" value="1"/>
</dbReference>
<evidence type="ECO:0000256" key="11">
    <source>
        <dbReference type="SAM" id="Phobius"/>
    </source>
</evidence>
<dbReference type="SUPFAM" id="SSF47384">
    <property type="entry name" value="Homodimeric domain of signal transducing histidine kinase"/>
    <property type="match status" value="1"/>
</dbReference>
<dbReference type="PATRIC" id="fig|1035195.3.peg.1776"/>
<protein>
    <recommendedName>
        <fullName evidence="3">histidine kinase</fullName>
        <ecNumber evidence="3">2.7.13.3</ecNumber>
    </recommendedName>
</protein>
<dbReference type="InterPro" id="IPR036890">
    <property type="entry name" value="HATPase_C_sf"/>
</dbReference>
<dbReference type="GO" id="GO:0000155">
    <property type="term" value="F:phosphorelay sensor kinase activity"/>
    <property type="evidence" value="ECO:0007669"/>
    <property type="project" value="InterPro"/>
</dbReference>
<comment type="subcellular location">
    <subcellularLocation>
        <location evidence="2">Cell membrane</location>
    </subcellularLocation>
</comment>
<evidence type="ECO:0000256" key="4">
    <source>
        <dbReference type="ARBA" id="ARBA00022553"/>
    </source>
</evidence>
<evidence type="ECO:0000259" key="12">
    <source>
        <dbReference type="PROSITE" id="PS50109"/>
    </source>
</evidence>
<evidence type="ECO:0000256" key="1">
    <source>
        <dbReference type="ARBA" id="ARBA00000085"/>
    </source>
</evidence>
<feature type="domain" description="HAMP" evidence="13">
    <location>
        <begin position="217"/>
        <end position="269"/>
    </location>
</feature>
<dbReference type="GO" id="GO:0005886">
    <property type="term" value="C:plasma membrane"/>
    <property type="evidence" value="ECO:0007669"/>
    <property type="project" value="UniProtKB-SubCell"/>
</dbReference>
<feature type="domain" description="Histidine kinase" evidence="12">
    <location>
        <begin position="277"/>
        <end position="490"/>
    </location>
</feature>
<dbReference type="STRING" id="1035195.HMPREF9997_01975"/>
<dbReference type="EMBL" id="AMEM01000025">
    <property type="protein sequence ID" value="EKX89207.1"/>
    <property type="molecule type" value="Genomic_DNA"/>
</dbReference>
<dbReference type="PROSITE" id="PS50109">
    <property type="entry name" value="HIS_KIN"/>
    <property type="match status" value="1"/>
</dbReference>
<dbReference type="InterPro" id="IPR003594">
    <property type="entry name" value="HATPase_dom"/>
</dbReference>
<dbReference type="SUPFAM" id="SSF158472">
    <property type="entry name" value="HAMP domain-like"/>
    <property type="match status" value="1"/>
</dbReference>
<dbReference type="AlphaFoldDB" id="L1MDA9"/>
<evidence type="ECO:0000256" key="8">
    <source>
        <dbReference type="ARBA" id="ARBA00022989"/>
    </source>
</evidence>
<evidence type="ECO:0000256" key="5">
    <source>
        <dbReference type="ARBA" id="ARBA00022679"/>
    </source>
</evidence>
<keyword evidence="9" id="KW-0902">Two-component regulatory system</keyword>
<keyword evidence="5" id="KW-0808">Transferase</keyword>
<dbReference type="Pfam" id="PF00672">
    <property type="entry name" value="HAMP"/>
    <property type="match status" value="1"/>
</dbReference>
<dbReference type="InterPro" id="IPR003660">
    <property type="entry name" value="HAMP_dom"/>
</dbReference>
<dbReference type="GeneID" id="84897680"/>
<dbReference type="Gene3D" id="3.30.565.10">
    <property type="entry name" value="Histidine kinase-like ATPase, C-terminal domain"/>
    <property type="match status" value="1"/>
</dbReference>
<keyword evidence="4" id="KW-0597">Phosphoprotein</keyword>
<evidence type="ECO:0000256" key="6">
    <source>
        <dbReference type="ARBA" id="ARBA00022692"/>
    </source>
</evidence>
<dbReference type="eggNOG" id="COG5002">
    <property type="taxonomic scope" value="Bacteria"/>
</dbReference>
<proteinExistence type="predicted"/>
<dbReference type="HOGENOM" id="CLU_000445_89_6_11"/>
<dbReference type="PANTHER" id="PTHR45436:SF5">
    <property type="entry name" value="SENSOR HISTIDINE KINASE TRCS"/>
    <property type="match status" value="1"/>
</dbReference>
<feature type="transmembrane region" description="Helical" evidence="11">
    <location>
        <begin position="12"/>
        <end position="34"/>
    </location>
</feature>
<dbReference type="CDD" id="cd00082">
    <property type="entry name" value="HisKA"/>
    <property type="match status" value="1"/>
</dbReference>
<dbReference type="InterPro" id="IPR004358">
    <property type="entry name" value="Sig_transdc_His_kin-like_C"/>
</dbReference>
<dbReference type="PROSITE" id="PS50885">
    <property type="entry name" value="HAMP"/>
    <property type="match status" value="1"/>
</dbReference>
<evidence type="ECO:0000256" key="3">
    <source>
        <dbReference type="ARBA" id="ARBA00012438"/>
    </source>
</evidence>
<keyword evidence="15" id="KW-1185">Reference proteome</keyword>
<dbReference type="FunFam" id="1.10.287.130:FF:000001">
    <property type="entry name" value="Two-component sensor histidine kinase"/>
    <property type="match status" value="1"/>
</dbReference>
<organism evidence="14 15">
    <name type="scientific">Corynebacterium durum F0235</name>
    <dbReference type="NCBI Taxonomy" id="1035195"/>
    <lineage>
        <taxon>Bacteria</taxon>
        <taxon>Bacillati</taxon>
        <taxon>Actinomycetota</taxon>
        <taxon>Actinomycetes</taxon>
        <taxon>Mycobacteriales</taxon>
        <taxon>Corynebacteriaceae</taxon>
        <taxon>Corynebacterium</taxon>
    </lineage>
</organism>
<comment type="catalytic activity">
    <reaction evidence="1">
        <text>ATP + protein L-histidine = ADP + protein N-phospho-L-histidine.</text>
        <dbReference type="EC" id="2.7.13.3"/>
    </reaction>
</comment>
<reference evidence="14 15" key="1">
    <citation type="submission" date="2012-05" db="EMBL/GenBank/DDBJ databases">
        <authorList>
            <person name="Weinstock G."/>
            <person name="Sodergren E."/>
            <person name="Lobos E.A."/>
            <person name="Fulton L."/>
            <person name="Fulton R."/>
            <person name="Courtney L."/>
            <person name="Fronick C."/>
            <person name="O'Laughlin M."/>
            <person name="Godfrey J."/>
            <person name="Wilson R.M."/>
            <person name="Miner T."/>
            <person name="Farmer C."/>
            <person name="Delehaunty K."/>
            <person name="Cordes M."/>
            <person name="Minx P."/>
            <person name="Tomlinson C."/>
            <person name="Chen J."/>
            <person name="Wollam A."/>
            <person name="Pepin K.H."/>
            <person name="Bhonagiri V."/>
            <person name="Zhang X."/>
            <person name="Suruliraj S."/>
            <person name="Warren W."/>
            <person name="Mitreva M."/>
            <person name="Mardis E.R."/>
            <person name="Wilson R.K."/>
        </authorList>
    </citation>
    <scope>NUCLEOTIDE SEQUENCE [LARGE SCALE GENOMIC DNA]</scope>
    <source>
        <strain evidence="14 15">F0235</strain>
    </source>
</reference>
<dbReference type="RefSeq" id="WP_006064199.1">
    <property type="nucleotide sequence ID" value="NZ_KB290831.1"/>
</dbReference>
<dbReference type="PANTHER" id="PTHR45436">
    <property type="entry name" value="SENSOR HISTIDINE KINASE YKOH"/>
    <property type="match status" value="1"/>
</dbReference>